<reference evidence="2 3" key="1">
    <citation type="submission" date="2020-02" db="EMBL/GenBank/DDBJ databases">
        <authorList>
            <person name="Ma Q."/>
            <person name="Huang Y."/>
            <person name="Song X."/>
            <person name="Pei D."/>
        </authorList>
    </citation>
    <scope>NUCLEOTIDE SEQUENCE [LARGE SCALE GENOMIC DNA]</scope>
    <source>
        <strain evidence="2">Sxm20200214</strain>
        <tissue evidence="2">Leaf</tissue>
    </source>
</reference>
<gene>
    <name evidence="2" type="ORF">Bca52824_078251</name>
</gene>
<evidence type="ECO:0000256" key="1">
    <source>
        <dbReference type="SAM" id="MobiDB-lite"/>
    </source>
</evidence>
<dbReference type="AlphaFoldDB" id="A0A8X7PYB8"/>
<sequence length="169" mass="19522">MNNQSQFEEDDDYAQNPKQRWIGASESRRTSHYSLSTQNPNPGSASCAASRGERGRVVRDGDPKLSKMKKEVIVGVKDLKEVDDDFFLVVGSLSCTFPIENRNIRTTVWALETKRDRPRRLPFVKRISDFHLLLFVAQFLFKLRKKSLMYSVLVFVFKFLSSKTIVPSW</sequence>
<evidence type="ECO:0000313" key="3">
    <source>
        <dbReference type="Proteomes" id="UP000886595"/>
    </source>
</evidence>
<dbReference type="GO" id="GO:0006511">
    <property type="term" value="P:ubiquitin-dependent protein catabolic process"/>
    <property type="evidence" value="ECO:0007669"/>
    <property type="project" value="InterPro"/>
</dbReference>
<comment type="caution">
    <text evidence="2">The sequence shown here is derived from an EMBL/GenBank/DDBJ whole genome shotgun (WGS) entry which is preliminary data.</text>
</comment>
<name>A0A8X7PYB8_BRACI</name>
<proteinExistence type="predicted"/>
<feature type="region of interest" description="Disordered" evidence="1">
    <location>
        <begin position="1"/>
        <end position="61"/>
    </location>
</feature>
<dbReference type="Proteomes" id="UP000886595">
    <property type="component" value="Unassembled WGS sequence"/>
</dbReference>
<dbReference type="PANTHER" id="PTHR12710:SF0">
    <property type="entry name" value="NUCLEAR PROTEIN LOCALIZATION PROTEIN 4 HOMOLOG"/>
    <property type="match status" value="1"/>
</dbReference>
<dbReference type="PANTHER" id="PTHR12710">
    <property type="entry name" value="NUCLEAR PROTEIN LOCALIZATION 4"/>
    <property type="match status" value="1"/>
</dbReference>
<evidence type="ECO:0000313" key="2">
    <source>
        <dbReference type="EMBL" id="KAG2258957.1"/>
    </source>
</evidence>
<organism evidence="2 3">
    <name type="scientific">Brassica carinata</name>
    <name type="common">Ethiopian mustard</name>
    <name type="synonym">Abyssinian cabbage</name>
    <dbReference type="NCBI Taxonomy" id="52824"/>
    <lineage>
        <taxon>Eukaryota</taxon>
        <taxon>Viridiplantae</taxon>
        <taxon>Streptophyta</taxon>
        <taxon>Embryophyta</taxon>
        <taxon>Tracheophyta</taxon>
        <taxon>Spermatophyta</taxon>
        <taxon>Magnoliopsida</taxon>
        <taxon>eudicotyledons</taxon>
        <taxon>Gunneridae</taxon>
        <taxon>Pentapetalae</taxon>
        <taxon>rosids</taxon>
        <taxon>malvids</taxon>
        <taxon>Brassicales</taxon>
        <taxon>Brassicaceae</taxon>
        <taxon>Brassiceae</taxon>
        <taxon>Brassica</taxon>
    </lineage>
</organism>
<dbReference type="GO" id="GO:0031625">
    <property type="term" value="F:ubiquitin protein ligase binding"/>
    <property type="evidence" value="ECO:0007669"/>
    <property type="project" value="TreeGrafter"/>
</dbReference>
<dbReference type="GO" id="GO:0043130">
    <property type="term" value="F:ubiquitin binding"/>
    <property type="evidence" value="ECO:0007669"/>
    <property type="project" value="TreeGrafter"/>
</dbReference>
<feature type="compositionally biased region" description="Polar residues" evidence="1">
    <location>
        <begin position="32"/>
        <end position="44"/>
    </location>
</feature>
<dbReference type="OrthoDB" id="1702098at2759"/>
<protein>
    <submittedName>
        <fullName evidence="2">Uncharacterized protein</fullName>
    </submittedName>
</protein>
<dbReference type="GO" id="GO:0005634">
    <property type="term" value="C:nucleus"/>
    <property type="evidence" value="ECO:0007669"/>
    <property type="project" value="TreeGrafter"/>
</dbReference>
<dbReference type="InterPro" id="IPR016563">
    <property type="entry name" value="Npl4"/>
</dbReference>
<feature type="compositionally biased region" description="Basic and acidic residues" evidence="1">
    <location>
        <begin position="51"/>
        <end position="61"/>
    </location>
</feature>
<accession>A0A8X7PYB8</accession>
<keyword evidence="3" id="KW-1185">Reference proteome</keyword>
<dbReference type="EMBL" id="JAAMPC010000015">
    <property type="protein sequence ID" value="KAG2258957.1"/>
    <property type="molecule type" value="Genomic_DNA"/>
</dbReference>